<dbReference type="Proteomes" id="UP000193409">
    <property type="component" value="Unassembled WGS sequence"/>
</dbReference>
<feature type="region of interest" description="Disordered" evidence="1">
    <location>
        <begin position="314"/>
        <end position="333"/>
    </location>
</feature>
<evidence type="ECO:0008006" key="4">
    <source>
        <dbReference type="Google" id="ProtNLM"/>
    </source>
</evidence>
<sequence length="385" mass="41961">MNQYSYFKTPPAEFPPRILGCETISANAFQPDPDPDYIVQRFLFPGEVSMFAGPSNLGKSAIVASIAAHVAMGRDFCGMRVSRAAILYVAAEAAKGVLKRAYPFLSQRSAKAAAFAVLDMAVDLSNQQEVQRFATDAANFRDYHGCENLMIVFDTLNLCMGDGDENSSRDTGRVLANATYLAKTTNAHVLIVHHMGASETSRPRGSTTLTANVDTGFTLHKADDTQPDGTVFIRVHKQREDEKPAPMAFQIKGFEIGKNRHGERTTVPWAVPFRPDSSLVEESPTKASKKAGPTISTLRAKDLLRVLTELHKQDGGEWHKPKEIGQMSGEPFNSIRGNADTMRKKVRAALDALLAEGRIEESGKGVRLRSGGAKTTDQSAQGPLH</sequence>
<dbReference type="InterPro" id="IPR027417">
    <property type="entry name" value="P-loop_NTPase"/>
</dbReference>
<dbReference type="Pfam" id="PF13481">
    <property type="entry name" value="AAA_25"/>
    <property type="match status" value="1"/>
</dbReference>
<keyword evidence="3" id="KW-1185">Reference proteome</keyword>
<dbReference type="RefSeq" id="WP_085868665.1">
    <property type="nucleotide sequence ID" value="NZ_FWFQ01000013.1"/>
</dbReference>
<name>A0A1Y5SKL2_9RHOB</name>
<proteinExistence type="predicted"/>
<dbReference type="AlphaFoldDB" id="A0A1Y5SKL2"/>
<evidence type="ECO:0000313" key="3">
    <source>
        <dbReference type="Proteomes" id="UP000193409"/>
    </source>
</evidence>
<feature type="compositionally biased region" description="Polar residues" evidence="1">
    <location>
        <begin position="373"/>
        <end position="385"/>
    </location>
</feature>
<protein>
    <recommendedName>
        <fullName evidence="4">AAA family ATPase</fullName>
    </recommendedName>
</protein>
<dbReference type="Gene3D" id="3.40.50.300">
    <property type="entry name" value="P-loop containing nucleotide triphosphate hydrolases"/>
    <property type="match status" value="1"/>
</dbReference>
<feature type="region of interest" description="Disordered" evidence="1">
    <location>
        <begin position="361"/>
        <end position="385"/>
    </location>
</feature>
<dbReference type="EMBL" id="FWFQ01000013">
    <property type="protein sequence ID" value="SLN42363.1"/>
    <property type="molecule type" value="Genomic_DNA"/>
</dbReference>
<evidence type="ECO:0000313" key="2">
    <source>
        <dbReference type="EMBL" id="SLN42363.1"/>
    </source>
</evidence>
<gene>
    <name evidence="2" type="ORF">PSA7680_02116</name>
</gene>
<evidence type="ECO:0000256" key="1">
    <source>
        <dbReference type="SAM" id="MobiDB-lite"/>
    </source>
</evidence>
<organism evidence="2 3">
    <name type="scientific">Pseudoruegeria aquimaris</name>
    <dbReference type="NCBI Taxonomy" id="393663"/>
    <lineage>
        <taxon>Bacteria</taxon>
        <taxon>Pseudomonadati</taxon>
        <taxon>Pseudomonadota</taxon>
        <taxon>Alphaproteobacteria</taxon>
        <taxon>Rhodobacterales</taxon>
        <taxon>Roseobacteraceae</taxon>
        <taxon>Pseudoruegeria</taxon>
    </lineage>
</organism>
<reference evidence="2 3" key="1">
    <citation type="submission" date="2017-03" db="EMBL/GenBank/DDBJ databases">
        <authorList>
            <person name="Afonso C.L."/>
            <person name="Miller P.J."/>
            <person name="Scott M.A."/>
            <person name="Spackman E."/>
            <person name="Goraichik I."/>
            <person name="Dimitrov K.M."/>
            <person name="Suarez D.L."/>
            <person name="Swayne D.E."/>
        </authorList>
    </citation>
    <scope>NUCLEOTIDE SEQUENCE [LARGE SCALE GENOMIC DNA]</scope>
    <source>
        <strain evidence="2 3">CECT 7680</strain>
    </source>
</reference>
<dbReference type="SUPFAM" id="SSF52540">
    <property type="entry name" value="P-loop containing nucleoside triphosphate hydrolases"/>
    <property type="match status" value="1"/>
</dbReference>
<accession>A0A1Y5SKL2</accession>
<feature type="compositionally biased region" description="Basic and acidic residues" evidence="1">
    <location>
        <begin position="314"/>
        <end position="323"/>
    </location>
</feature>